<gene>
    <name evidence="1" type="ORF">ACFYTF_24595</name>
</gene>
<comment type="caution">
    <text evidence="1">The sequence shown here is derived from an EMBL/GenBank/DDBJ whole genome shotgun (WGS) entry which is preliminary data.</text>
</comment>
<reference evidence="1 2" key="1">
    <citation type="submission" date="2024-10" db="EMBL/GenBank/DDBJ databases">
        <title>The Natural Products Discovery Center: Release of the First 8490 Sequenced Strains for Exploring Actinobacteria Biosynthetic Diversity.</title>
        <authorList>
            <person name="Kalkreuter E."/>
            <person name="Kautsar S.A."/>
            <person name="Yang D."/>
            <person name="Bader C.D."/>
            <person name="Teijaro C.N."/>
            <person name="Fluegel L."/>
            <person name="Davis C.M."/>
            <person name="Simpson J.R."/>
            <person name="Lauterbach L."/>
            <person name="Steele A.D."/>
            <person name="Gui C."/>
            <person name="Meng S."/>
            <person name="Li G."/>
            <person name="Viehrig K."/>
            <person name="Ye F."/>
            <person name="Su P."/>
            <person name="Kiefer A.F."/>
            <person name="Nichols A."/>
            <person name="Cepeda A.J."/>
            <person name="Yan W."/>
            <person name="Fan B."/>
            <person name="Jiang Y."/>
            <person name="Adhikari A."/>
            <person name="Zheng C.-J."/>
            <person name="Schuster L."/>
            <person name="Cowan T.M."/>
            <person name="Smanski M.J."/>
            <person name="Chevrette M.G."/>
            <person name="De Carvalho L.P.S."/>
            <person name="Shen B."/>
        </authorList>
    </citation>
    <scope>NUCLEOTIDE SEQUENCE [LARGE SCALE GENOMIC DNA]</scope>
    <source>
        <strain evidence="1 2">NPDC004045</strain>
    </source>
</reference>
<proteinExistence type="predicted"/>
<dbReference type="Proteomes" id="UP001601444">
    <property type="component" value="Unassembled WGS sequence"/>
</dbReference>
<sequence>MKRGLLWVSIPTIANVEHARTLPGKAEVTRWREACRASPDRSRLLRELTLLHLDRARLRKIQDRHQLLFRTHA</sequence>
<organism evidence="1 2">
    <name type="scientific">Nocardia thailandica</name>
    <dbReference type="NCBI Taxonomy" id="257275"/>
    <lineage>
        <taxon>Bacteria</taxon>
        <taxon>Bacillati</taxon>
        <taxon>Actinomycetota</taxon>
        <taxon>Actinomycetes</taxon>
        <taxon>Mycobacteriales</taxon>
        <taxon>Nocardiaceae</taxon>
        <taxon>Nocardia</taxon>
    </lineage>
</organism>
<keyword evidence="2" id="KW-1185">Reference proteome</keyword>
<dbReference type="EMBL" id="JBIAMX010000017">
    <property type="protein sequence ID" value="MFF0546020.1"/>
    <property type="molecule type" value="Genomic_DNA"/>
</dbReference>
<evidence type="ECO:0000313" key="2">
    <source>
        <dbReference type="Proteomes" id="UP001601444"/>
    </source>
</evidence>
<accession>A0ABW6PUB9</accession>
<name>A0ABW6PUB9_9NOCA</name>
<protein>
    <submittedName>
        <fullName evidence="1">Uncharacterized protein</fullName>
    </submittedName>
</protein>
<evidence type="ECO:0000313" key="1">
    <source>
        <dbReference type="EMBL" id="MFF0546020.1"/>
    </source>
</evidence>
<dbReference type="RefSeq" id="WP_387702466.1">
    <property type="nucleotide sequence ID" value="NZ_JBIAMX010000017.1"/>
</dbReference>